<gene>
    <name evidence="1" type="ordered locus">RPA2519</name>
</gene>
<dbReference type="HOGENOM" id="CLU_2685440_0_0_5"/>
<name>Q6N6U5_RHOPA</name>
<protein>
    <submittedName>
        <fullName evidence="1">Uncharacterized protein</fullName>
    </submittedName>
</protein>
<accession>Q6N6U5</accession>
<organism evidence="1">
    <name type="scientific">Rhodopseudomonas palustris (strain ATCC BAA-98 / CGA009)</name>
    <dbReference type="NCBI Taxonomy" id="258594"/>
    <lineage>
        <taxon>Bacteria</taxon>
        <taxon>Pseudomonadati</taxon>
        <taxon>Pseudomonadota</taxon>
        <taxon>Alphaproteobacteria</taxon>
        <taxon>Hyphomicrobiales</taxon>
        <taxon>Nitrobacteraceae</taxon>
        <taxon>Rhodopseudomonas</taxon>
    </lineage>
</organism>
<proteinExistence type="predicted"/>
<reference evidence="1" key="1">
    <citation type="journal article" date="2004" name="Nat. Biotechnol.">
        <title>Complete genome sequence of the metabolically versatile photosynthetic bacterium Rhodopseudomonas palustris.</title>
        <authorList>
            <person name="Larimer F.W."/>
            <person name="Chain P."/>
            <person name="Hauser L."/>
            <person name="Lamerdin J."/>
            <person name="Malfatti S."/>
            <person name="Do L."/>
            <person name="Land M.L."/>
            <person name="Pelletier D.A."/>
            <person name="Beatty J.T."/>
            <person name="Lang A.S."/>
            <person name="Tabita F.R."/>
            <person name="Gibson J.L."/>
            <person name="Hanson T.E."/>
            <person name="Bobst C."/>
            <person name="Torres J.L."/>
            <person name="Peres C."/>
            <person name="Harrison F.H."/>
            <person name="Gibson J."/>
            <person name="Harwood C.S."/>
        </authorList>
    </citation>
    <scope>NUCLEOTIDE SEQUENCE [LARGE SCALE GENOMIC DNA]</scope>
    <source>
        <strain evidence="1">CGA009</strain>
    </source>
</reference>
<dbReference type="AlphaFoldDB" id="Q6N6U5"/>
<evidence type="ECO:0000313" key="1">
    <source>
        <dbReference type="EMBL" id="CAE27960.1"/>
    </source>
</evidence>
<sequence>MCKDKRPHCSRCGARTGLARVSPVQSIELRIYECASCGQTDYYEVSPAPQASWGLLAGDRLAGILAALKRNDGAP</sequence>
<dbReference type="EMBL" id="BX572601">
    <property type="protein sequence ID" value="CAE27960.1"/>
    <property type="molecule type" value="Genomic_DNA"/>
</dbReference>